<keyword evidence="1" id="KW-0472">Membrane</keyword>
<dbReference type="AlphaFoldDB" id="A0A5J5EQ62"/>
<dbReference type="InParanoid" id="A0A5J5EQ62"/>
<keyword evidence="1" id="KW-0812">Transmembrane</keyword>
<feature type="signal peptide" evidence="2">
    <location>
        <begin position="1"/>
        <end position="21"/>
    </location>
</feature>
<dbReference type="PANTHER" id="PTHR35043">
    <property type="entry name" value="TRANSCRIPTION FACTOR DOMAIN-CONTAINING PROTEIN"/>
    <property type="match status" value="1"/>
</dbReference>
<feature type="chain" id="PRO_5023820172" evidence="2">
    <location>
        <begin position="22"/>
        <end position="247"/>
    </location>
</feature>
<evidence type="ECO:0000313" key="4">
    <source>
        <dbReference type="Proteomes" id="UP000326924"/>
    </source>
</evidence>
<keyword evidence="2" id="KW-0732">Signal</keyword>
<accession>A0A5J5EQ62</accession>
<dbReference type="Proteomes" id="UP000326924">
    <property type="component" value="Unassembled WGS sequence"/>
</dbReference>
<dbReference type="PANTHER" id="PTHR35043:SF7">
    <property type="entry name" value="TRANSCRIPTION FACTOR DOMAIN-CONTAINING PROTEIN"/>
    <property type="match status" value="1"/>
</dbReference>
<proteinExistence type="predicted"/>
<evidence type="ECO:0000256" key="2">
    <source>
        <dbReference type="SAM" id="SignalP"/>
    </source>
</evidence>
<evidence type="ECO:0000256" key="1">
    <source>
        <dbReference type="SAM" id="Phobius"/>
    </source>
</evidence>
<feature type="transmembrane region" description="Helical" evidence="1">
    <location>
        <begin position="45"/>
        <end position="63"/>
    </location>
</feature>
<keyword evidence="4" id="KW-1185">Reference proteome</keyword>
<feature type="transmembrane region" description="Helical" evidence="1">
    <location>
        <begin position="75"/>
        <end position="97"/>
    </location>
</feature>
<sequence length="247" mass="27736">MAAIRNTVILFLASAAIPAICVPVPANGLEPTYVPEPRRRGTLGLFWSCAVTYGICIWTAVHKDIVPFVGVKHRLYYKLLWVFTAFVLPEFLLIIALSQLRQAMKVRDHWRKRFPDTLGLQGGFFLVMGGYTIKRSVSPGKPEMLITLTENGFKKLVESIAEISEAELRKEANLQELATTFLENPFDKELIEDKGKADSISKTIVSFQALWMLLQCIARKANGLPITLAETHVAIQIVYAAFMYGCW</sequence>
<organism evidence="3 4">
    <name type="scientific">Sphaerosporella brunnea</name>
    <dbReference type="NCBI Taxonomy" id="1250544"/>
    <lineage>
        <taxon>Eukaryota</taxon>
        <taxon>Fungi</taxon>
        <taxon>Dikarya</taxon>
        <taxon>Ascomycota</taxon>
        <taxon>Pezizomycotina</taxon>
        <taxon>Pezizomycetes</taxon>
        <taxon>Pezizales</taxon>
        <taxon>Pyronemataceae</taxon>
        <taxon>Sphaerosporella</taxon>
    </lineage>
</organism>
<name>A0A5J5EQ62_9PEZI</name>
<dbReference type="EMBL" id="VXIS01000167">
    <property type="protein sequence ID" value="KAA8899389.1"/>
    <property type="molecule type" value="Genomic_DNA"/>
</dbReference>
<dbReference type="OrthoDB" id="3061561at2759"/>
<reference evidence="3 4" key="1">
    <citation type="submission" date="2019-09" db="EMBL/GenBank/DDBJ databases">
        <title>Draft genome of the ectomycorrhizal ascomycete Sphaerosporella brunnea.</title>
        <authorList>
            <consortium name="DOE Joint Genome Institute"/>
            <person name="Benucci G.M."/>
            <person name="Marozzi G."/>
            <person name="Antonielli L."/>
            <person name="Sanchez S."/>
            <person name="Marco P."/>
            <person name="Wang X."/>
            <person name="Falini L.B."/>
            <person name="Barry K."/>
            <person name="Haridas S."/>
            <person name="Lipzen A."/>
            <person name="Labutti K."/>
            <person name="Grigoriev I.V."/>
            <person name="Murat C."/>
            <person name="Martin F."/>
            <person name="Albertini E."/>
            <person name="Donnini D."/>
            <person name="Bonito G."/>
        </authorList>
    </citation>
    <scope>NUCLEOTIDE SEQUENCE [LARGE SCALE GENOMIC DNA]</scope>
    <source>
        <strain evidence="3 4">Sb_GMNB300</strain>
    </source>
</reference>
<keyword evidence="1" id="KW-1133">Transmembrane helix</keyword>
<comment type="caution">
    <text evidence="3">The sequence shown here is derived from an EMBL/GenBank/DDBJ whole genome shotgun (WGS) entry which is preliminary data.</text>
</comment>
<protein>
    <submittedName>
        <fullName evidence="3">Uncharacterized protein</fullName>
    </submittedName>
</protein>
<feature type="non-terminal residue" evidence="3">
    <location>
        <position position="247"/>
    </location>
</feature>
<gene>
    <name evidence="3" type="ORF">FN846DRAFT_782359</name>
</gene>
<evidence type="ECO:0000313" key="3">
    <source>
        <dbReference type="EMBL" id="KAA8899389.1"/>
    </source>
</evidence>